<feature type="active site" description="Tele-AMP-histidine intermediate" evidence="3">
    <location>
        <position position="98"/>
    </location>
</feature>
<dbReference type="InterPro" id="IPR011146">
    <property type="entry name" value="HIT-like"/>
</dbReference>
<dbReference type="PANTHER" id="PTHR12486:SF5">
    <property type="entry name" value="ADENOSINE 5'-MONOPHOSPHORAMIDASE HINT3"/>
    <property type="match status" value="1"/>
</dbReference>
<keyword evidence="2" id="KW-0378">Hydrolase</keyword>
<sequence>MKRRCIFCKIPNDPESNRIVVENERLYVIEDIRPCAALHFLVIPKRHIFDCRSLHASDLDLLNEMETIGRKVLREHGASDNVILGFHDRPWTSIHHLHLHCIGLPFKNCWSKSSHSRPFFISLDKLRKRYEYTCFQQMQRHMT</sequence>
<feature type="domain" description="HIT" evidence="6">
    <location>
        <begin position="6"/>
        <end position="115"/>
    </location>
</feature>
<keyword evidence="1" id="KW-0547">Nucleotide-binding</keyword>
<protein>
    <submittedName>
        <fullName evidence="7">Histidine triad containing protein</fullName>
    </submittedName>
</protein>
<feature type="short sequence motif" description="Histidine triad motif" evidence="4 5">
    <location>
        <begin position="96"/>
        <end position="100"/>
    </location>
</feature>
<dbReference type="InterPro" id="IPR036265">
    <property type="entry name" value="HIT-like_sf"/>
</dbReference>
<dbReference type="GO" id="GO:0000166">
    <property type="term" value="F:nucleotide binding"/>
    <property type="evidence" value="ECO:0007669"/>
    <property type="project" value="UniProtKB-KW"/>
</dbReference>
<evidence type="ECO:0000256" key="2">
    <source>
        <dbReference type="ARBA" id="ARBA00022801"/>
    </source>
</evidence>
<organism evidence="7 8">
    <name type="scientific">Blastocystis sp. subtype 1 (strain ATCC 50177 / NandII)</name>
    <dbReference type="NCBI Taxonomy" id="478820"/>
    <lineage>
        <taxon>Eukaryota</taxon>
        <taxon>Sar</taxon>
        <taxon>Stramenopiles</taxon>
        <taxon>Bigyra</taxon>
        <taxon>Opalozoa</taxon>
        <taxon>Opalinata</taxon>
        <taxon>Blastocystidae</taxon>
        <taxon>Blastocystis</taxon>
    </lineage>
</organism>
<dbReference type="PROSITE" id="PS51084">
    <property type="entry name" value="HIT_2"/>
    <property type="match status" value="1"/>
</dbReference>
<dbReference type="GO" id="GO:0016787">
    <property type="term" value="F:hydrolase activity"/>
    <property type="evidence" value="ECO:0007669"/>
    <property type="project" value="UniProtKB-KW"/>
</dbReference>
<gene>
    <name evidence="7" type="ORF">AV274_1137</name>
</gene>
<dbReference type="Proteomes" id="UP000078348">
    <property type="component" value="Unassembled WGS sequence"/>
</dbReference>
<dbReference type="PANTHER" id="PTHR12486">
    <property type="entry name" value="APRATAXIN-RELATED"/>
    <property type="match status" value="1"/>
</dbReference>
<evidence type="ECO:0000313" key="8">
    <source>
        <dbReference type="Proteomes" id="UP000078348"/>
    </source>
</evidence>
<dbReference type="InterPro" id="IPR001310">
    <property type="entry name" value="Histidine_triad_HIT"/>
</dbReference>
<evidence type="ECO:0000256" key="3">
    <source>
        <dbReference type="PIRSR" id="PIRSR601310-1"/>
    </source>
</evidence>
<dbReference type="AlphaFoldDB" id="A0A196SLF7"/>
<dbReference type="STRING" id="478820.A0A196SLF7"/>
<evidence type="ECO:0000313" key="7">
    <source>
        <dbReference type="EMBL" id="OAO17111.1"/>
    </source>
</evidence>
<proteinExistence type="predicted"/>
<dbReference type="EMBL" id="LXWW01000045">
    <property type="protein sequence ID" value="OAO17111.1"/>
    <property type="molecule type" value="Genomic_DNA"/>
</dbReference>
<evidence type="ECO:0000259" key="6">
    <source>
        <dbReference type="PROSITE" id="PS51084"/>
    </source>
</evidence>
<dbReference type="Pfam" id="PF11969">
    <property type="entry name" value="DcpS_C"/>
    <property type="match status" value="1"/>
</dbReference>
<reference evidence="7 8" key="1">
    <citation type="submission" date="2016-05" db="EMBL/GenBank/DDBJ databases">
        <title>Nuclear genome of Blastocystis sp. subtype 1 NandII.</title>
        <authorList>
            <person name="Gentekaki E."/>
            <person name="Curtis B."/>
            <person name="Stairs C."/>
            <person name="Eme L."/>
            <person name="Herman E."/>
            <person name="Klimes V."/>
            <person name="Arias M.C."/>
            <person name="Elias M."/>
            <person name="Hilliou F."/>
            <person name="Klute M."/>
            <person name="Malik S.-B."/>
            <person name="Pightling A."/>
            <person name="Rachubinski R."/>
            <person name="Salas D."/>
            <person name="Schlacht A."/>
            <person name="Suga H."/>
            <person name="Archibald J."/>
            <person name="Ball S.G."/>
            <person name="Clark G."/>
            <person name="Dacks J."/>
            <person name="Van Der Giezen M."/>
            <person name="Tsaousis A."/>
            <person name="Roger A."/>
        </authorList>
    </citation>
    <scope>NUCLEOTIDE SEQUENCE [LARGE SCALE GENOMIC DNA]</scope>
    <source>
        <strain evidence="8">ATCC 50177 / NandII</strain>
    </source>
</reference>
<evidence type="ECO:0000256" key="1">
    <source>
        <dbReference type="ARBA" id="ARBA00022741"/>
    </source>
</evidence>
<dbReference type="PRINTS" id="PR00332">
    <property type="entry name" value="HISTRIAD"/>
</dbReference>
<comment type="caution">
    <text evidence="7">The sequence shown here is derived from an EMBL/GenBank/DDBJ whole genome shotgun (WGS) entry which is preliminary data.</text>
</comment>
<dbReference type="SUPFAM" id="SSF54197">
    <property type="entry name" value="HIT-like"/>
    <property type="match status" value="1"/>
</dbReference>
<evidence type="ECO:0000256" key="4">
    <source>
        <dbReference type="PIRSR" id="PIRSR601310-3"/>
    </source>
</evidence>
<accession>A0A196SLF7</accession>
<evidence type="ECO:0000256" key="5">
    <source>
        <dbReference type="PROSITE-ProRule" id="PRU00464"/>
    </source>
</evidence>
<keyword evidence="8" id="KW-1185">Reference proteome</keyword>
<dbReference type="Gene3D" id="3.30.428.10">
    <property type="entry name" value="HIT-like"/>
    <property type="match status" value="1"/>
</dbReference>
<dbReference type="OrthoDB" id="1915375at2759"/>
<name>A0A196SLF7_BLAHN</name>